<proteinExistence type="predicted"/>
<feature type="compositionally biased region" description="Basic and acidic residues" evidence="1">
    <location>
        <begin position="77"/>
        <end position="101"/>
    </location>
</feature>
<evidence type="ECO:0000256" key="1">
    <source>
        <dbReference type="SAM" id="MobiDB-lite"/>
    </source>
</evidence>
<organism evidence="2 3">
    <name type="scientific">Stylosanthes scabra</name>
    <dbReference type="NCBI Taxonomy" id="79078"/>
    <lineage>
        <taxon>Eukaryota</taxon>
        <taxon>Viridiplantae</taxon>
        <taxon>Streptophyta</taxon>
        <taxon>Embryophyta</taxon>
        <taxon>Tracheophyta</taxon>
        <taxon>Spermatophyta</taxon>
        <taxon>Magnoliopsida</taxon>
        <taxon>eudicotyledons</taxon>
        <taxon>Gunneridae</taxon>
        <taxon>Pentapetalae</taxon>
        <taxon>rosids</taxon>
        <taxon>fabids</taxon>
        <taxon>Fabales</taxon>
        <taxon>Fabaceae</taxon>
        <taxon>Papilionoideae</taxon>
        <taxon>50 kb inversion clade</taxon>
        <taxon>dalbergioids sensu lato</taxon>
        <taxon>Dalbergieae</taxon>
        <taxon>Pterocarpus clade</taxon>
        <taxon>Stylosanthes</taxon>
    </lineage>
</organism>
<protein>
    <submittedName>
        <fullName evidence="2">Uncharacterized protein</fullName>
    </submittedName>
</protein>
<keyword evidence="3" id="KW-1185">Reference proteome</keyword>
<gene>
    <name evidence="2" type="ORF">PIB30_092482</name>
</gene>
<feature type="non-terminal residue" evidence="2">
    <location>
        <position position="183"/>
    </location>
</feature>
<feature type="compositionally biased region" description="Basic and acidic residues" evidence="1">
    <location>
        <begin position="125"/>
        <end position="140"/>
    </location>
</feature>
<name>A0ABU6QV75_9FABA</name>
<feature type="region of interest" description="Disordered" evidence="1">
    <location>
        <begin position="61"/>
        <end position="140"/>
    </location>
</feature>
<evidence type="ECO:0000313" key="3">
    <source>
        <dbReference type="Proteomes" id="UP001341840"/>
    </source>
</evidence>
<dbReference type="EMBL" id="JASCZI010001910">
    <property type="protein sequence ID" value="MED6115625.1"/>
    <property type="molecule type" value="Genomic_DNA"/>
</dbReference>
<feature type="compositionally biased region" description="Basic residues" evidence="1">
    <location>
        <begin position="110"/>
        <end position="124"/>
    </location>
</feature>
<reference evidence="2 3" key="1">
    <citation type="journal article" date="2023" name="Plants (Basel)">
        <title>Bridging the Gap: Combining Genomics and Transcriptomics Approaches to Understand Stylosanthes scabra, an Orphan Legume from the Brazilian Caatinga.</title>
        <authorList>
            <person name="Ferreira-Neto J.R.C."/>
            <person name="da Silva M.D."/>
            <person name="Binneck E."/>
            <person name="de Melo N.F."/>
            <person name="da Silva R.H."/>
            <person name="de Melo A.L.T.M."/>
            <person name="Pandolfi V."/>
            <person name="Bustamante F.O."/>
            <person name="Brasileiro-Vidal A.C."/>
            <person name="Benko-Iseppon A.M."/>
        </authorList>
    </citation>
    <scope>NUCLEOTIDE SEQUENCE [LARGE SCALE GENOMIC DNA]</scope>
    <source>
        <tissue evidence="2">Leaves</tissue>
    </source>
</reference>
<comment type="caution">
    <text evidence="2">The sequence shown here is derived from an EMBL/GenBank/DDBJ whole genome shotgun (WGS) entry which is preliminary data.</text>
</comment>
<sequence length="183" mass="20641">MALVKGLREDTPFLKSLGIVSIESIAEDVQVKIGSLSTAGFQLNYITETFSFKVGNVEETFHPERPPASSKKNAHKVQLDHEGKVGRKKSEDSWRQTEKGKGSGRTPPQTKKKKKSHVKRVTKARNREEGRSKGKIEEEKARRKIELKCASVDDLIDKLKAFKGALHNSKELNTHLVQDHSKW</sequence>
<dbReference type="Proteomes" id="UP001341840">
    <property type="component" value="Unassembled WGS sequence"/>
</dbReference>
<evidence type="ECO:0000313" key="2">
    <source>
        <dbReference type="EMBL" id="MED6115625.1"/>
    </source>
</evidence>
<accession>A0ABU6QV75</accession>